<keyword evidence="2" id="KW-1185">Reference proteome</keyword>
<comment type="caution">
    <text evidence="1">The sequence shown here is derived from an EMBL/GenBank/DDBJ whole genome shotgun (WGS) entry which is preliminary data.</text>
</comment>
<evidence type="ECO:0000313" key="1">
    <source>
        <dbReference type="EMBL" id="GBP65069.1"/>
    </source>
</evidence>
<dbReference type="EMBL" id="BGZK01000918">
    <property type="protein sequence ID" value="GBP65069.1"/>
    <property type="molecule type" value="Genomic_DNA"/>
</dbReference>
<organism evidence="1 2">
    <name type="scientific">Eumeta variegata</name>
    <name type="common">Bagworm moth</name>
    <name type="synonym">Eumeta japonica</name>
    <dbReference type="NCBI Taxonomy" id="151549"/>
    <lineage>
        <taxon>Eukaryota</taxon>
        <taxon>Metazoa</taxon>
        <taxon>Ecdysozoa</taxon>
        <taxon>Arthropoda</taxon>
        <taxon>Hexapoda</taxon>
        <taxon>Insecta</taxon>
        <taxon>Pterygota</taxon>
        <taxon>Neoptera</taxon>
        <taxon>Endopterygota</taxon>
        <taxon>Lepidoptera</taxon>
        <taxon>Glossata</taxon>
        <taxon>Ditrysia</taxon>
        <taxon>Tineoidea</taxon>
        <taxon>Psychidae</taxon>
        <taxon>Oiketicinae</taxon>
        <taxon>Eumeta</taxon>
    </lineage>
</organism>
<dbReference type="AlphaFoldDB" id="A0A4C1XSA2"/>
<protein>
    <submittedName>
        <fullName evidence="1">Uncharacterized protein</fullName>
    </submittedName>
</protein>
<proteinExistence type="predicted"/>
<dbReference type="Proteomes" id="UP000299102">
    <property type="component" value="Unassembled WGS sequence"/>
</dbReference>
<evidence type="ECO:0000313" key="2">
    <source>
        <dbReference type="Proteomes" id="UP000299102"/>
    </source>
</evidence>
<name>A0A4C1XSA2_EUMVA</name>
<gene>
    <name evidence="1" type="ORF">EVAR_46863_1</name>
</gene>
<accession>A0A4C1XSA2</accession>
<sequence length="104" mass="11951">MQMTRRNGAYDMRAAPTAFRIKPPWSFSPERTMLFVYRSFTATMIRSPLRGVNFENIAIYAGLMTVLVFKALRTGFTSSRRLVLRWINNDQAGQGHHGRKKVSP</sequence>
<reference evidence="1 2" key="1">
    <citation type="journal article" date="2019" name="Commun. Biol.">
        <title>The bagworm genome reveals a unique fibroin gene that provides high tensile strength.</title>
        <authorList>
            <person name="Kono N."/>
            <person name="Nakamura H."/>
            <person name="Ohtoshi R."/>
            <person name="Tomita M."/>
            <person name="Numata K."/>
            <person name="Arakawa K."/>
        </authorList>
    </citation>
    <scope>NUCLEOTIDE SEQUENCE [LARGE SCALE GENOMIC DNA]</scope>
</reference>